<comment type="pathway">
    <text evidence="2">Amino-acid biosynthesis; L-methionine biosynthesis via de novo pathway; O-acetyl-L-homoserine from L-homoserine: step 1/1.</text>
</comment>
<dbReference type="GO" id="GO:0004414">
    <property type="term" value="F:homoserine O-acetyltransferase activity"/>
    <property type="evidence" value="ECO:0007669"/>
    <property type="project" value="UniProtKB-UniRule"/>
</dbReference>
<dbReference type="OrthoDB" id="9800754at2"/>
<comment type="similarity">
    <text evidence="2">Belongs to the AB hydrolase superfamily. MetX family.</text>
</comment>
<dbReference type="AlphaFoldDB" id="A0A0Q3TGA0"/>
<feature type="active site" description="Nucleophile" evidence="2 3">
    <location>
        <position position="137"/>
    </location>
</feature>
<dbReference type="PANTHER" id="PTHR32268:SF11">
    <property type="entry name" value="HOMOSERINE O-ACETYLTRANSFERASE"/>
    <property type="match status" value="1"/>
</dbReference>
<keyword evidence="2" id="KW-0963">Cytoplasm</keyword>
<comment type="caution">
    <text evidence="5">The sequence shown here is derived from an EMBL/GenBank/DDBJ whole genome shotgun (WGS) entry which is preliminary data.</text>
</comment>
<keyword evidence="2" id="KW-0486">Methionine biosynthesis</keyword>
<dbReference type="STRING" id="157838.AN964_05555"/>
<dbReference type="GO" id="GO:0009086">
    <property type="term" value="P:methionine biosynthetic process"/>
    <property type="evidence" value="ECO:0007669"/>
    <property type="project" value="UniProtKB-UniRule"/>
</dbReference>
<keyword evidence="1 2" id="KW-0808">Transferase</keyword>
<dbReference type="EC" id="2.3.1.31" evidence="2"/>
<comment type="subcellular location">
    <subcellularLocation>
        <location evidence="2">Cytoplasm</location>
    </subcellularLocation>
</comment>
<dbReference type="PANTHER" id="PTHR32268">
    <property type="entry name" value="HOMOSERINE O-ACETYLTRANSFERASE"/>
    <property type="match status" value="1"/>
</dbReference>
<evidence type="ECO:0000259" key="4">
    <source>
        <dbReference type="Pfam" id="PF00561"/>
    </source>
</evidence>
<keyword evidence="2" id="KW-0012">Acyltransferase</keyword>
<feature type="binding site" evidence="2">
    <location>
        <position position="322"/>
    </location>
    <ligand>
        <name>substrate</name>
    </ligand>
</feature>
<dbReference type="PIRSF" id="PIRSF000443">
    <property type="entry name" value="Homoser_Ac_trans"/>
    <property type="match status" value="1"/>
</dbReference>
<sequence>MTKIQTVSIGNMKLENGGVLNIELAYERRGPEDAPVILVCHALTGNQFSIGTEREPGWWSGLIGSGKYIDTNHWQVITFNVLGGCDGSTGPLSIHPDTQDTYRSAFPAITIRDMVKAERLALDQLGIGKLKAVIGGSLGGMQVLEWGVLYPNDMEQLFVLASTPYLSDYGIAFNRIGIAAIEGDPNFQNGYYQFSHEVKGFEVARMAGMVTYRSPKLFSQRFHRESQSSDLYSVESYLHYQGEKLAKRFDVNSYLVLLKAMNSHDIGRGRGGWRNAASAIKAHVTGIGYEHDLIYPSEEIQAFIQTVEKGDFYKVPTDFGHDGFLVEFEKWGHLIQHQLEKNLIGVSSAEKR</sequence>
<evidence type="ECO:0000256" key="1">
    <source>
        <dbReference type="ARBA" id="ARBA00022679"/>
    </source>
</evidence>
<evidence type="ECO:0000256" key="2">
    <source>
        <dbReference type="HAMAP-Rule" id="MF_00296"/>
    </source>
</evidence>
<comment type="subunit">
    <text evidence="2">Homodimer.</text>
</comment>
<comment type="catalytic activity">
    <reaction evidence="2">
        <text>L-homoserine + acetyl-CoA = O-acetyl-L-homoserine + CoA</text>
        <dbReference type="Rhea" id="RHEA:13701"/>
        <dbReference type="ChEBI" id="CHEBI:57287"/>
        <dbReference type="ChEBI" id="CHEBI:57288"/>
        <dbReference type="ChEBI" id="CHEBI:57476"/>
        <dbReference type="ChEBI" id="CHEBI:57716"/>
        <dbReference type="EC" id="2.3.1.31"/>
    </reaction>
</comment>
<feature type="active site" evidence="2 3">
    <location>
        <position position="321"/>
    </location>
</feature>
<dbReference type="NCBIfam" id="NF001209">
    <property type="entry name" value="PRK00175.1"/>
    <property type="match status" value="1"/>
</dbReference>
<evidence type="ECO:0000313" key="5">
    <source>
        <dbReference type="EMBL" id="KQL53030.1"/>
    </source>
</evidence>
<dbReference type="InterPro" id="IPR008220">
    <property type="entry name" value="HAT_MetX-like"/>
</dbReference>
<organism evidence="5 6">
    <name type="scientific">Heyndrickxia shackletonii</name>
    <dbReference type="NCBI Taxonomy" id="157838"/>
    <lineage>
        <taxon>Bacteria</taxon>
        <taxon>Bacillati</taxon>
        <taxon>Bacillota</taxon>
        <taxon>Bacilli</taxon>
        <taxon>Bacillales</taxon>
        <taxon>Bacillaceae</taxon>
        <taxon>Heyndrickxia</taxon>
    </lineage>
</organism>
<dbReference type="Proteomes" id="UP000051888">
    <property type="component" value="Unassembled WGS sequence"/>
</dbReference>
<feature type="binding site" evidence="2">
    <location>
        <position position="205"/>
    </location>
    <ligand>
        <name>substrate</name>
    </ligand>
</feature>
<dbReference type="Gene3D" id="3.40.50.1820">
    <property type="entry name" value="alpha/beta hydrolase"/>
    <property type="match status" value="1"/>
</dbReference>
<dbReference type="EMBL" id="LJJC01000004">
    <property type="protein sequence ID" value="KQL53030.1"/>
    <property type="molecule type" value="Genomic_DNA"/>
</dbReference>
<keyword evidence="6" id="KW-1185">Reference proteome</keyword>
<dbReference type="SUPFAM" id="SSF53474">
    <property type="entry name" value="alpha/beta-Hydrolases"/>
    <property type="match status" value="1"/>
</dbReference>
<feature type="domain" description="AB hydrolase-1" evidence="4">
    <location>
        <begin position="35"/>
        <end position="249"/>
    </location>
</feature>
<evidence type="ECO:0000256" key="3">
    <source>
        <dbReference type="PIRSR" id="PIRSR000443-1"/>
    </source>
</evidence>
<keyword evidence="2" id="KW-0028">Amino-acid biosynthesis</keyword>
<dbReference type="InterPro" id="IPR029058">
    <property type="entry name" value="AB_hydrolase_fold"/>
</dbReference>
<dbReference type="Pfam" id="PF00561">
    <property type="entry name" value="Abhydrolase_1"/>
    <property type="match status" value="1"/>
</dbReference>
<accession>A0A0Q3TGA0</accession>
<dbReference type="NCBIfam" id="TIGR01392">
    <property type="entry name" value="homoserO_Ac_trn"/>
    <property type="match status" value="1"/>
</dbReference>
<dbReference type="HAMAP" id="MF_00296">
    <property type="entry name" value="MetX_acyltransf"/>
    <property type="match status" value="1"/>
</dbReference>
<gene>
    <name evidence="2" type="primary">metXA</name>
    <name evidence="5" type="ORF">AN964_05555</name>
</gene>
<dbReference type="GO" id="GO:0009092">
    <property type="term" value="P:homoserine metabolic process"/>
    <property type="evidence" value="ECO:0007669"/>
    <property type="project" value="TreeGrafter"/>
</dbReference>
<dbReference type="InterPro" id="IPR000073">
    <property type="entry name" value="AB_hydrolase_1"/>
</dbReference>
<feature type="active site" evidence="2 3">
    <location>
        <position position="292"/>
    </location>
</feature>
<dbReference type="PATRIC" id="fig|157838.3.peg.1235"/>
<reference evidence="5 6" key="1">
    <citation type="submission" date="2015-09" db="EMBL/GenBank/DDBJ databases">
        <title>Genome sequencing project for genomic taxonomy and phylogenomics of Bacillus-like bacteria.</title>
        <authorList>
            <person name="Liu B."/>
            <person name="Wang J."/>
            <person name="Zhu Y."/>
            <person name="Liu G."/>
            <person name="Chen Q."/>
            <person name="Chen Z."/>
            <person name="Lan J."/>
            <person name="Che J."/>
            <person name="Ge C."/>
            <person name="Shi H."/>
            <person name="Pan Z."/>
            <person name="Liu X."/>
        </authorList>
    </citation>
    <scope>NUCLEOTIDE SEQUENCE [LARGE SCALE GENOMIC DNA]</scope>
    <source>
        <strain evidence="5 6">LMG 18435</strain>
    </source>
</reference>
<protein>
    <recommendedName>
        <fullName evidence="2">Homoserine O-acetyltransferase</fullName>
        <shortName evidence="2">HAT</shortName>
        <ecNumber evidence="2">2.3.1.31</ecNumber>
    </recommendedName>
    <alternativeName>
        <fullName evidence="2">Homoserine transacetylase</fullName>
        <shortName evidence="2">HTA</shortName>
    </alternativeName>
</protein>
<comment type="function">
    <text evidence="2">Transfers an acetyl group from acetyl-CoA to L-homoserine, forming acetyl-L-homoserine.</text>
</comment>
<name>A0A0Q3TGA0_9BACI</name>
<dbReference type="GO" id="GO:0005737">
    <property type="term" value="C:cytoplasm"/>
    <property type="evidence" value="ECO:0007669"/>
    <property type="project" value="UniProtKB-SubCell"/>
</dbReference>
<dbReference type="RefSeq" id="WP_055738745.1">
    <property type="nucleotide sequence ID" value="NZ_JAAIWL010000004.1"/>
</dbReference>
<comment type="caution">
    <text evidence="2">Lacks conserved residue(s) required for the propagation of feature annotation.</text>
</comment>
<dbReference type="UniPathway" id="UPA00051">
    <property type="reaction ID" value="UER00074"/>
</dbReference>
<proteinExistence type="inferred from homology"/>
<evidence type="ECO:0000313" key="6">
    <source>
        <dbReference type="Proteomes" id="UP000051888"/>
    </source>
</evidence>